<feature type="signal peptide" evidence="9">
    <location>
        <begin position="1"/>
        <end position="28"/>
    </location>
</feature>
<dbReference type="RefSeq" id="WP_108687630.1">
    <property type="nucleotide sequence ID" value="NZ_QCYK01000002.1"/>
</dbReference>
<protein>
    <submittedName>
        <fullName evidence="12">Peptidase M16</fullName>
    </submittedName>
</protein>
<dbReference type="Pfam" id="PF00675">
    <property type="entry name" value="Peptidase_M16"/>
    <property type="match status" value="1"/>
</dbReference>
<organism evidence="12 13">
    <name type="scientific">Chitinophaga parva</name>
    <dbReference type="NCBI Taxonomy" id="2169414"/>
    <lineage>
        <taxon>Bacteria</taxon>
        <taxon>Pseudomonadati</taxon>
        <taxon>Bacteroidota</taxon>
        <taxon>Chitinophagia</taxon>
        <taxon>Chitinophagales</taxon>
        <taxon>Chitinophagaceae</taxon>
        <taxon>Chitinophaga</taxon>
    </lineage>
</organism>
<dbReference type="InterPro" id="IPR001431">
    <property type="entry name" value="Pept_M16_Zn_BS"/>
</dbReference>
<name>A0A2T7BHN1_9BACT</name>
<dbReference type="EMBL" id="QCYK01000002">
    <property type="protein sequence ID" value="PUZ25791.1"/>
    <property type="molecule type" value="Genomic_DNA"/>
</dbReference>
<evidence type="ECO:0000313" key="13">
    <source>
        <dbReference type="Proteomes" id="UP000244450"/>
    </source>
</evidence>
<dbReference type="SUPFAM" id="SSF63411">
    <property type="entry name" value="LuxS/MPP-like metallohydrolase"/>
    <property type="match status" value="4"/>
</dbReference>
<dbReference type="Pfam" id="PF05193">
    <property type="entry name" value="Peptidase_M16_C"/>
    <property type="match status" value="2"/>
</dbReference>
<keyword evidence="6" id="KW-0862">Zinc</keyword>
<feature type="chain" id="PRO_5015469718" evidence="9">
    <location>
        <begin position="29"/>
        <end position="935"/>
    </location>
</feature>
<dbReference type="InterPro" id="IPR011249">
    <property type="entry name" value="Metalloenz_LuxS/M16"/>
</dbReference>
<accession>A0A2T7BHN1</accession>
<keyword evidence="3" id="KW-0645">Protease</keyword>
<evidence type="ECO:0000256" key="8">
    <source>
        <dbReference type="RuleBase" id="RU004447"/>
    </source>
</evidence>
<keyword evidence="7" id="KW-0482">Metalloprotease</keyword>
<evidence type="ECO:0000256" key="2">
    <source>
        <dbReference type="ARBA" id="ARBA00007261"/>
    </source>
</evidence>
<feature type="domain" description="Peptidase M16 N-terminal" evidence="10">
    <location>
        <begin position="52"/>
        <end position="170"/>
    </location>
</feature>
<keyword evidence="5" id="KW-0378">Hydrolase</keyword>
<dbReference type="InterPro" id="IPR011765">
    <property type="entry name" value="Pept_M16_N"/>
</dbReference>
<dbReference type="OrthoDB" id="9811314at2"/>
<dbReference type="AlphaFoldDB" id="A0A2T7BHN1"/>
<dbReference type="Proteomes" id="UP000244450">
    <property type="component" value="Unassembled WGS sequence"/>
</dbReference>
<dbReference type="GO" id="GO:0006508">
    <property type="term" value="P:proteolysis"/>
    <property type="evidence" value="ECO:0007669"/>
    <property type="project" value="UniProtKB-KW"/>
</dbReference>
<evidence type="ECO:0000256" key="9">
    <source>
        <dbReference type="SAM" id="SignalP"/>
    </source>
</evidence>
<dbReference type="InterPro" id="IPR050626">
    <property type="entry name" value="Peptidase_M16"/>
</dbReference>
<evidence type="ECO:0000256" key="5">
    <source>
        <dbReference type="ARBA" id="ARBA00022801"/>
    </source>
</evidence>
<comment type="cofactor">
    <cofactor evidence="1">
        <name>Zn(2+)</name>
        <dbReference type="ChEBI" id="CHEBI:29105"/>
    </cofactor>
</comment>
<feature type="domain" description="Peptidase M16 C-terminal" evidence="11">
    <location>
        <begin position="698"/>
        <end position="861"/>
    </location>
</feature>
<evidence type="ECO:0000259" key="10">
    <source>
        <dbReference type="Pfam" id="PF00675"/>
    </source>
</evidence>
<dbReference type="Gene3D" id="3.30.830.10">
    <property type="entry name" value="Metalloenzyme, LuxS/M16 peptidase-like"/>
    <property type="match status" value="4"/>
</dbReference>
<proteinExistence type="inferred from homology"/>
<evidence type="ECO:0000256" key="6">
    <source>
        <dbReference type="ARBA" id="ARBA00022833"/>
    </source>
</evidence>
<keyword evidence="9" id="KW-0732">Signal</keyword>
<dbReference type="GO" id="GO:0004222">
    <property type="term" value="F:metalloendopeptidase activity"/>
    <property type="evidence" value="ECO:0007669"/>
    <property type="project" value="InterPro"/>
</dbReference>
<dbReference type="GO" id="GO:0046872">
    <property type="term" value="F:metal ion binding"/>
    <property type="evidence" value="ECO:0007669"/>
    <property type="project" value="UniProtKB-KW"/>
</dbReference>
<comment type="caution">
    <text evidence="12">The sequence shown here is derived from an EMBL/GenBank/DDBJ whole genome shotgun (WGS) entry which is preliminary data.</text>
</comment>
<gene>
    <name evidence="12" type="ORF">DCC81_16145</name>
</gene>
<evidence type="ECO:0000256" key="1">
    <source>
        <dbReference type="ARBA" id="ARBA00001947"/>
    </source>
</evidence>
<evidence type="ECO:0000259" key="11">
    <source>
        <dbReference type="Pfam" id="PF05193"/>
    </source>
</evidence>
<evidence type="ECO:0000313" key="12">
    <source>
        <dbReference type="EMBL" id="PUZ25791.1"/>
    </source>
</evidence>
<dbReference type="PANTHER" id="PTHR43690">
    <property type="entry name" value="NARDILYSIN"/>
    <property type="match status" value="1"/>
</dbReference>
<evidence type="ECO:0000256" key="3">
    <source>
        <dbReference type="ARBA" id="ARBA00022670"/>
    </source>
</evidence>
<dbReference type="PANTHER" id="PTHR43690:SF34">
    <property type="entry name" value="ZINC PROTEASE PQQL-LIKE"/>
    <property type="match status" value="1"/>
</dbReference>
<comment type="similarity">
    <text evidence="2 8">Belongs to the peptidase M16 family.</text>
</comment>
<keyword evidence="4" id="KW-0479">Metal-binding</keyword>
<keyword evidence="13" id="KW-1185">Reference proteome</keyword>
<dbReference type="InterPro" id="IPR007863">
    <property type="entry name" value="Peptidase_M16_C"/>
</dbReference>
<reference evidence="12 13" key="1">
    <citation type="submission" date="2018-04" db="EMBL/GenBank/DDBJ databases">
        <title>Chitinophaga fuyangensis sp. nov., isolated from soil in a chemical factory.</title>
        <authorList>
            <person name="Chen K."/>
        </authorList>
    </citation>
    <scope>NUCLEOTIDE SEQUENCE [LARGE SCALE GENOMIC DNA]</scope>
    <source>
        <strain evidence="12 13">LY-1</strain>
    </source>
</reference>
<dbReference type="PROSITE" id="PS00143">
    <property type="entry name" value="INSULINASE"/>
    <property type="match status" value="1"/>
</dbReference>
<feature type="domain" description="Peptidase M16 C-terminal" evidence="11">
    <location>
        <begin position="209"/>
        <end position="389"/>
    </location>
</feature>
<sequence>MSKLSFRGCAALCALTTLGAGAPLQGHAQSLPLDPAVHTGKLANGFTYYIRKNTAPRNRVTFYLVNKIGSMQETEAQRGLAHMMEHMSFNGTTHYPKNELVEYLQKSGVRFGADLNAYTAFDETVYQLPLPSDDSSIVRNGLQIMRDWAGEATLDPTEIDKERGVVLEEKRLRNGAQQRFQDQMMPLQVNHSRYADRLPIGLESVLKTFTPETIRSFYKDWYRPDLQALIVVGDIDVATMEAQVKQMFATLKNPAKEKKREYYTIALTGKNQFMALTDAEQQRTQVQVMIKQPELVIRNREDYRRFIVMQMMNGALQERFQQITTQGNPPFLQVQAGLGGFMGGLDAFTVNIAPKPGQLKEAFNMVWTEVQRMQRFGVTAAELERGKKNFLQEFEAAWKERDKTPSDSYVKEYVQYFLKGAASPGIDAEYALVKTLVPGITLDDVKALAKQAIRDTDRDIYMEAPEKDKASLPDAATVDGWIAAVARAPLQPWQEAATGQSLLETMPVAGHILQRSGPDSLGVYTCVLSNGIKVLVKPTDYKNDQVMISAFSAGGTSVYPDPLFMSASNAAQLVAANGLGNMDPVALSKLLTGKNAMMQPFIQERYQGFQGGASPADLETALQLLYLEVTAPRKDTNIFNGLISRAKASLAGRGNNPDAVFADTAAAIMGMHHYRRQPLTEARLEEVKLDEAYRVYKESFANAGLLTFVLVGNIDTARLYPLLEQYVASLPGHAGTSDWKDLGIHIPEGKVNATVYKGNDNKAVVNLVFSGTYAYNADNNMQLTALGSILQFRITERIRETEGGAYSPRAGVTYNKLPEGRYAFSVQITCAPANVEKLIAATKEEMDKLKTNGPSEDDVAKFVAETRRSQELQLRDNGFWMQYLVGRLQNGDPMNAVLHFDERLAMVTRASVQQTAAKYFTNENEVRLVHLPEAK</sequence>
<evidence type="ECO:0000256" key="7">
    <source>
        <dbReference type="ARBA" id="ARBA00023049"/>
    </source>
</evidence>
<evidence type="ECO:0000256" key="4">
    <source>
        <dbReference type="ARBA" id="ARBA00022723"/>
    </source>
</evidence>